<dbReference type="Proteomes" id="UP000295547">
    <property type="component" value="Unassembled WGS sequence"/>
</dbReference>
<keyword evidence="4" id="KW-1185">Reference proteome</keyword>
<dbReference type="GO" id="GO:0006355">
    <property type="term" value="P:regulation of DNA-templated transcription"/>
    <property type="evidence" value="ECO:0007669"/>
    <property type="project" value="InterPro"/>
</dbReference>
<dbReference type="EMBL" id="SMBJ01000001">
    <property type="protein sequence ID" value="TCU30807.1"/>
    <property type="molecule type" value="Genomic_DNA"/>
</dbReference>
<evidence type="ECO:0000313" key="1">
    <source>
        <dbReference type="EMBL" id="TCU30807.1"/>
    </source>
</evidence>
<dbReference type="EMBL" id="SMBK01000001">
    <property type="protein sequence ID" value="TCU41174.1"/>
    <property type="molecule type" value="Genomic_DNA"/>
</dbReference>
<protein>
    <recommendedName>
        <fullName evidence="5">DNA-binding CsgD family transcriptional regulator</fullName>
    </recommendedName>
</protein>
<dbReference type="AlphaFoldDB" id="A0A4R3R9G5"/>
<reference evidence="3 4" key="1">
    <citation type="submission" date="2019-03" db="EMBL/GenBank/DDBJ databases">
        <title>Genomic Encyclopedia of Type Strains, Phase IV (KMG-V): Genome sequencing to study the core and pangenomes of soil and plant-associated prokaryotes.</title>
        <authorList>
            <person name="Whitman W."/>
        </authorList>
    </citation>
    <scope>NUCLEOTIDE SEQUENCE [LARGE SCALE GENOMIC DNA]</scope>
    <source>
        <strain evidence="1 4">Gr42</strain>
        <strain evidence="2 3">IE4868</strain>
    </source>
</reference>
<evidence type="ECO:0000313" key="3">
    <source>
        <dbReference type="Proteomes" id="UP000295507"/>
    </source>
</evidence>
<sequence>MKDLMLSPREKACISWMGHGKSVGEIAILQGKSGWEIEEHLVRARIKDLLQRGITYADWVLQLERQLGPELTDMVDSEASLSSDHVHPRMGFDTLRCGHCEKPGGLGLGNDFC</sequence>
<organism evidence="1 4">
    <name type="scientific">Rhizobium azibense</name>
    <dbReference type="NCBI Taxonomy" id="1136135"/>
    <lineage>
        <taxon>Bacteria</taxon>
        <taxon>Pseudomonadati</taxon>
        <taxon>Pseudomonadota</taxon>
        <taxon>Alphaproteobacteria</taxon>
        <taxon>Hyphomicrobiales</taxon>
        <taxon>Rhizobiaceae</taxon>
        <taxon>Rhizobium/Agrobacterium group</taxon>
        <taxon>Rhizobium</taxon>
    </lineage>
</organism>
<accession>A0A4R3R9G5</accession>
<name>A0A4R3R9G5_9HYPH</name>
<dbReference type="Proteomes" id="UP000295507">
    <property type="component" value="Unassembled WGS sequence"/>
</dbReference>
<evidence type="ECO:0008006" key="5">
    <source>
        <dbReference type="Google" id="ProtNLM"/>
    </source>
</evidence>
<dbReference type="InterPro" id="IPR016032">
    <property type="entry name" value="Sig_transdc_resp-reg_C-effctor"/>
</dbReference>
<gene>
    <name evidence="2" type="ORF">EV129_101461</name>
    <name evidence="1" type="ORF">EV130_101382</name>
</gene>
<comment type="caution">
    <text evidence="1">The sequence shown here is derived from an EMBL/GenBank/DDBJ whole genome shotgun (WGS) entry which is preliminary data.</text>
</comment>
<evidence type="ECO:0000313" key="2">
    <source>
        <dbReference type="EMBL" id="TCU41174.1"/>
    </source>
</evidence>
<proteinExistence type="predicted"/>
<dbReference type="GO" id="GO:0003677">
    <property type="term" value="F:DNA binding"/>
    <property type="evidence" value="ECO:0007669"/>
    <property type="project" value="InterPro"/>
</dbReference>
<dbReference type="SUPFAM" id="SSF46894">
    <property type="entry name" value="C-terminal effector domain of the bipartite response regulators"/>
    <property type="match status" value="1"/>
</dbReference>
<evidence type="ECO:0000313" key="4">
    <source>
        <dbReference type="Proteomes" id="UP000295547"/>
    </source>
</evidence>